<dbReference type="PANTHER" id="PTHR24409:SF295">
    <property type="entry name" value="AZ2-RELATED"/>
    <property type="match status" value="1"/>
</dbReference>
<dbReference type="PROSITE" id="PS50157">
    <property type="entry name" value="ZINC_FINGER_C2H2_2"/>
    <property type="match status" value="8"/>
</dbReference>
<feature type="domain" description="C2H2-type" evidence="7">
    <location>
        <begin position="461"/>
        <end position="488"/>
    </location>
</feature>
<dbReference type="RefSeq" id="XP_052748355.1">
    <property type="nucleotide sequence ID" value="XM_052892395.1"/>
</dbReference>
<keyword evidence="2" id="KW-0677">Repeat</keyword>
<evidence type="ECO:0000256" key="5">
    <source>
        <dbReference type="PROSITE-ProRule" id="PRU00042"/>
    </source>
</evidence>
<dbReference type="GeneID" id="113516489"/>
<keyword evidence="1" id="KW-0479">Metal-binding</keyword>
<feature type="domain" description="C2H2-type" evidence="7">
    <location>
        <begin position="322"/>
        <end position="344"/>
    </location>
</feature>
<evidence type="ECO:0000256" key="1">
    <source>
        <dbReference type="ARBA" id="ARBA00022723"/>
    </source>
</evidence>
<dbReference type="SMART" id="SM00355">
    <property type="entry name" value="ZnF_C2H2"/>
    <property type="match status" value="11"/>
</dbReference>
<protein>
    <submittedName>
        <fullName evidence="9">Zinc finger protein 311-like</fullName>
    </submittedName>
</protein>
<feature type="domain" description="C2H2-type" evidence="7">
    <location>
        <begin position="585"/>
        <end position="612"/>
    </location>
</feature>
<evidence type="ECO:0000313" key="8">
    <source>
        <dbReference type="Proteomes" id="UP001652740"/>
    </source>
</evidence>
<evidence type="ECO:0000256" key="4">
    <source>
        <dbReference type="ARBA" id="ARBA00022833"/>
    </source>
</evidence>
<dbReference type="InterPro" id="IPR036236">
    <property type="entry name" value="Znf_C2H2_sf"/>
</dbReference>
<accession>A0ABM3MAA2</accession>
<evidence type="ECO:0000313" key="9">
    <source>
        <dbReference type="RefSeq" id="XP_052748355.1"/>
    </source>
</evidence>
<organism evidence="8 9">
    <name type="scientific">Galleria mellonella</name>
    <name type="common">Greater wax moth</name>
    <dbReference type="NCBI Taxonomy" id="7137"/>
    <lineage>
        <taxon>Eukaryota</taxon>
        <taxon>Metazoa</taxon>
        <taxon>Ecdysozoa</taxon>
        <taxon>Arthropoda</taxon>
        <taxon>Hexapoda</taxon>
        <taxon>Insecta</taxon>
        <taxon>Pterygota</taxon>
        <taxon>Neoptera</taxon>
        <taxon>Endopterygota</taxon>
        <taxon>Lepidoptera</taxon>
        <taxon>Glossata</taxon>
        <taxon>Ditrysia</taxon>
        <taxon>Pyraloidea</taxon>
        <taxon>Pyralidae</taxon>
        <taxon>Galleriinae</taxon>
        <taxon>Galleria</taxon>
    </lineage>
</organism>
<feature type="domain" description="C2H2-type" evidence="7">
    <location>
        <begin position="522"/>
        <end position="550"/>
    </location>
</feature>
<keyword evidence="3 5" id="KW-0863">Zinc-finger</keyword>
<evidence type="ECO:0000256" key="2">
    <source>
        <dbReference type="ARBA" id="ARBA00022737"/>
    </source>
</evidence>
<feature type="region of interest" description="Disordered" evidence="6">
    <location>
        <begin position="111"/>
        <end position="135"/>
    </location>
</feature>
<name>A0ABM3MAA2_GALME</name>
<feature type="compositionally biased region" description="Basic and acidic residues" evidence="6">
    <location>
        <begin position="250"/>
        <end position="259"/>
    </location>
</feature>
<keyword evidence="4" id="KW-0862">Zinc</keyword>
<feature type="domain" description="C2H2-type" evidence="7">
    <location>
        <begin position="407"/>
        <end position="434"/>
    </location>
</feature>
<dbReference type="Pfam" id="PF00096">
    <property type="entry name" value="zf-C2H2"/>
    <property type="match status" value="2"/>
</dbReference>
<evidence type="ECO:0000256" key="3">
    <source>
        <dbReference type="ARBA" id="ARBA00022771"/>
    </source>
</evidence>
<evidence type="ECO:0000259" key="7">
    <source>
        <dbReference type="PROSITE" id="PS50157"/>
    </source>
</evidence>
<dbReference type="Gene3D" id="3.30.160.60">
    <property type="entry name" value="Classic Zinc Finger"/>
    <property type="match status" value="6"/>
</dbReference>
<evidence type="ECO:0000256" key="6">
    <source>
        <dbReference type="SAM" id="MobiDB-lite"/>
    </source>
</evidence>
<feature type="domain" description="C2H2-type" evidence="7">
    <location>
        <begin position="551"/>
        <end position="581"/>
    </location>
</feature>
<feature type="compositionally biased region" description="Polar residues" evidence="6">
    <location>
        <begin position="112"/>
        <end position="135"/>
    </location>
</feature>
<feature type="domain" description="C2H2-type" evidence="7">
    <location>
        <begin position="613"/>
        <end position="641"/>
    </location>
</feature>
<feature type="domain" description="C2H2-type" evidence="7">
    <location>
        <begin position="433"/>
        <end position="460"/>
    </location>
</feature>
<feature type="compositionally biased region" description="Basic residues" evidence="6">
    <location>
        <begin position="207"/>
        <end position="217"/>
    </location>
</feature>
<proteinExistence type="predicted"/>
<gene>
    <name evidence="9" type="primary">LOC113516489</name>
</gene>
<dbReference type="PROSITE" id="PS00028">
    <property type="entry name" value="ZINC_FINGER_C2H2_1"/>
    <property type="match status" value="9"/>
</dbReference>
<dbReference type="InterPro" id="IPR013087">
    <property type="entry name" value="Znf_C2H2_type"/>
</dbReference>
<dbReference type="SUPFAM" id="SSF57667">
    <property type="entry name" value="beta-beta-alpha zinc fingers"/>
    <property type="match status" value="4"/>
</dbReference>
<sequence>MNLELSTNNSRSICEGCLSIDRKLTPICDDETRSFYTYLVDQMDHINHGVLLCWECMANMRRMLNFRRQVQTARNHIIRYMLQEMVLLPLTRLSVKNNNIIYDVTETENESKQQNHIYNSDTTNNPNRTQNSDIDLKTKNSVGNIECIQNSVQPLTFLKVERQDDEFVDMNGFFVDENYEDVIENNDEKVTEMILKSDSFEYGEPKHKPKKTRKTRRKTNEDEFNESDDEPLKKKTEDKKYKPRGRRKKKETDQDEKVDRRKHPRPKREKPAGVVSNARVDNKLRQLNVPSGQLEMVLLTWEEVEAERQQALTSVVFTRHEYRCYDCVLGFNYRFKLENHMKKHDPAAGELACGVCGVRCRHAHALAAHRRRHRLRWRCVSCGGTWSRAAVAADHHARVHGAPAPTHTCAACGHRATSLGKLRNHIKNHAERQKCELCGKTFRDRASLRTHLFIHRGEKEHACPRCGKRFLFKKAMQLHLVTHDAPAHLYCHQCDMNFKNRMSYYQHMRYNLRHIDPARLKHECGACGKRFAKAARLQEHRAAVHLKATPVRCPVPGCGFACASRAALRAHSRGAHRGARPPRNHVCHACGKAYTTKKTLEGHMRSHTGERPFKCAQCPSTFGYEAALYNHNKLVHLKVKSGRGRQASSTVPAAPLVEAPATLEPPVPLMPPLLPLGSYLQGRPRSPT</sequence>
<dbReference type="PANTHER" id="PTHR24409">
    <property type="entry name" value="ZINC FINGER PROTEIN 142"/>
    <property type="match status" value="1"/>
</dbReference>
<feature type="compositionally biased region" description="Basic and acidic residues" evidence="6">
    <location>
        <begin position="230"/>
        <end position="240"/>
    </location>
</feature>
<keyword evidence="8" id="KW-1185">Reference proteome</keyword>
<dbReference type="Proteomes" id="UP001652740">
    <property type="component" value="Unplaced"/>
</dbReference>
<reference evidence="9" key="1">
    <citation type="submission" date="2025-08" db="UniProtKB">
        <authorList>
            <consortium name="RefSeq"/>
        </authorList>
    </citation>
    <scope>IDENTIFICATION</scope>
    <source>
        <tissue evidence="9">Whole larvae</tissue>
    </source>
</reference>
<feature type="region of interest" description="Disordered" evidence="6">
    <location>
        <begin position="201"/>
        <end position="279"/>
    </location>
</feature>